<accession>A0A3B0RXA1</accession>
<evidence type="ECO:0000256" key="4">
    <source>
        <dbReference type="ARBA" id="ARBA00022692"/>
    </source>
</evidence>
<dbReference type="InterPro" id="IPR050515">
    <property type="entry name" value="Beta-lactam/transpept"/>
</dbReference>
<keyword evidence="12" id="KW-0328">Glycosyltransferase</keyword>
<keyword evidence="7" id="KW-1133">Transmembrane helix</keyword>
<keyword evidence="12" id="KW-0808">Transferase</keyword>
<keyword evidence="3" id="KW-1003">Cell membrane</keyword>
<dbReference type="InterPro" id="IPR036138">
    <property type="entry name" value="PBP_dimer_sf"/>
</dbReference>
<keyword evidence="6" id="KW-0573">Peptidoglycan synthesis</keyword>
<dbReference type="GO" id="GO:0071555">
    <property type="term" value="P:cell wall organization"/>
    <property type="evidence" value="ECO:0007669"/>
    <property type="project" value="UniProtKB-KW"/>
</dbReference>
<evidence type="ECO:0000256" key="2">
    <source>
        <dbReference type="ARBA" id="ARBA00004236"/>
    </source>
</evidence>
<dbReference type="Pfam" id="PF03717">
    <property type="entry name" value="PBP_dimer"/>
    <property type="match status" value="1"/>
</dbReference>
<gene>
    <name evidence="12" type="ORF">MNBD_ACTINO02-2831</name>
</gene>
<feature type="domain" description="Penicillin-binding protein transpeptidase" evidence="10">
    <location>
        <begin position="276"/>
        <end position="517"/>
    </location>
</feature>
<keyword evidence="5" id="KW-0133">Cell shape</keyword>
<evidence type="ECO:0000313" key="12">
    <source>
        <dbReference type="EMBL" id="VAV93166.1"/>
    </source>
</evidence>
<feature type="domain" description="Penicillin-binding protein dimerisation" evidence="11">
    <location>
        <begin position="50"/>
        <end position="217"/>
    </location>
</feature>
<evidence type="ECO:0000256" key="1">
    <source>
        <dbReference type="ARBA" id="ARBA00004167"/>
    </source>
</evidence>
<dbReference type="GO" id="GO:0008360">
    <property type="term" value="P:regulation of cell shape"/>
    <property type="evidence" value="ECO:0007669"/>
    <property type="project" value="UniProtKB-KW"/>
</dbReference>
<sequence length="526" mass="57551">MRPGLRLAGLGIFFAALFGILLVRLWTIQVTLADEYVAQAQSLQIRVVSTPAPRGEIRDTNGRLLAGSRSALALVIDGALIDPETEAELVQRLAALSDLSASEVQRRIDQARNLSDRVTLIDDLSDADALFVVEHSEEFGGLYVEPQPVRVYPMGELVSSVVGYIGRPNADDLEDPLIRSTDVLGKAGTERYYDVDLRGTPGFIKYRVDAQRNVIDVLGEQPPKPGNTMILNIDTDLQQVVFDSLQQGLELSREVSVSGAGCAPSHADEQCPVRATAVVLDVTDGAVKAMASYPTFDSSIFVEGVSEEEWDRLTTLRAFSNYAVQGVYAPASTFKSVAYVTALEGGYFPEGQTAQSRYVCKGTLDFRFNDGSPQVFRDWKPQGHGPVNLGEAFQQSCDIYFWEVALTLWRDGAQDADARNELQRWAREFGFDAVTGIDLPFEAPGLIPDEAWFKRVQEETPGRVREGPWTGGDLMNTVIGQGSTLSTPLQLANAYAAMVNGGTLWKPRVLDQMVDSDGVTVLDNSR</sequence>
<keyword evidence="12" id="KW-0131">Cell cycle</keyword>
<name>A0A3B0RXA1_9ZZZZ</name>
<evidence type="ECO:0000256" key="7">
    <source>
        <dbReference type="ARBA" id="ARBA00022989"/>
    </source>
</evidence>
<comment type="subcellular location">
    <subcellularLocation>
        <location evidence="2">Cell membrane</location>
    </subcellularLocation>
    <subcellularLocation>
        <location evidence="1">Membrane</location>
        <topology evidence="1">Single-pass membrane protein</topology>
    </subcellularLocation>
</comment>
<evidence type="ECO:0000256" key="5">
    <source>
        <dbReference type="ARBA" id="ARBA00022960"/>
    </source>
</evidence>
<evidence type="ECO:0000259" key="10">
    <source>
        <dbReference type="Pfam" id="PF00905"/>
    </source>
</evidence>
<dbReference type="PANTHER" id="PTHR30627">
    <property type="entry name" value="PEPTIDOGLYCAN D,D-TRANSPEPTIDASE"/>
    <property type="match status" value="1"/>
</dbReference>
<dbReference type="EC" id="2.4.1.129" evidence="12"/>
<feature type="non-terminal residue" evidence="12">
    <location>
        <position position="526"/>
    </location>
</feature>
<reference evidence="12" key="1">
    <citation type="submission" date="2018-06" db="EMBL/GenBank/DDBJ databases">
        <authorList>
            <person name="Zhirakovskaya E."/>
        </authorList>
    </citation>
    <scope>NUCLEOTIDE SEQUENCE</scope>
</reference>
<dbReference type="GO" id="GO:0008658">
    <property type="term" value="F:penicillin binding"/>
    <property type="evidence" value="ECO:0007669"/>
    <property type="project" value="InterPro"/>
</dbReference>
<keyword evidence="9" id="KW-0961">Cell wall biogenesis/degradation</keyword>
<dbReference type="GO" id="GO:0016757">
    <property type="term" value="F:glycosyltransferase activity"/>
    <property type="evidence" value="ECO:0007669"/>
    <property type="project" value="UniProtKB-KW"/>
</dbReference>
<keyword evidence="12" id="KW-0132">Cell division</keyword>
<dbReference type="GO" id="GO:0009252">
    <property type="term" value="P:peptidoglycan biosynthetic process"/>
    <property type="evidence" value="ECO:0007669"/>
    <property type="project" value="UniProtKB-KW"/>
</dbReference>
<dbReference type="InterPro" id="IPR012338">
    <property type="entry name" value="Beta-lactam/transpept-like"/>
</dbReference>
<dbReference type="SUPFAM" id="SSF56601">
    <property type="entry name" value="beta-lactamase/transpeptidase-like"/>
    <property type="match status" value="1"/>
</dbReference>
<dbReference type="GO" id="GO:0051301">
    <property type="term" value="P:cell division"/>
    <property type="evidence" value="ECO:0007669"/>
    <property type="project" value="UniProtKB-KW"/>
</dbReference>
<dbReference type="Gene3D" id="3.90.1310.10">
    <property type="entry name" value="Penicillin-binding protein 2a (Domain 2)"/>
    <property type="match status" value="1"/>
</dbReference>
<dbReference type="GO" id="GO:0005886">
    <property type="term" value="C:plasma membrane"/>
    <property type="evidence" value="ECO:0007669"/>
    <property type="project" value="UniProtKB-SubCell"/>
</dbReference>
<dbReference type="EMBL" id="UOEK01000039">
    <property type="protein sequence ID" value="VAV93166.1"/>
    <property type="molecule type" value="Genomic_DNA"/>
</dbReference>
<dbReference type="GO" id="GO:0071972">
    <property type="term" value="F:peptidoglycan L,D-transpeptidase activity"/>
    <property type="evidence" value="ECO:0007669"/>
    <property type="project" value="TreeGrafter"/>
</dbReference>
<evidence type="ECO:0000259" key="11">
    <source>
        <dbReference type="Pfam" id="PF03717"/>
    </source>
</evidence>
<evidence type="ECO:0000256" key="3">
    <source>
        <dbReference type="ARBA" id="ARBA00022475"/>
    </source>
</evidence>
<keyword evidence="4" id="KW-0812">Transmembrane</keyword>
<dbReference type="AlphaFoldDB" id="A0A3B0RXA1"/>
<protein>
    <submittedName>
        <fullName evidence="12">Cell division protein FtsI [Peptidoglycan synthetase]</fullName>
        <ecNumber evidence="12">2.4.1.129</ecNumber>
    </submittedName>
</protein>
<evidence type="ECO:0000256" key="8">
    <source>
        <dbReference type="ARBA" id="ARBA00023136"/>
    </source>
</evidence>
<dbReference type="Pfam" id="PF00905">
    <property type="entry name" value="Transpeptidase"/>
    <property type="match status" value="1"/>
</dbReference>
<evidence type="ECO:0000256" key="9">
    <source>
        <dbReference type="ARBA" id="ARBA00023316"/>
    </source>
</evidence>
<dbReference type="InterPro" id="IPR005311">
    <property type="entry name" value="PBP_dimer"/>
</dbReference>
<keyword evidence="8" id="KW-0472">Membrane</keyword>
<dbReference type="SUPFAM" id="SSF56519">
    <property type="entry name" value="Penicillin binding protein dimerisation domain"/>
    <property type="match status" value="1"/>
</dbReference>
<organism evidence="12">
    <name type="scientific">hydrothermal vent metagenome</name>
    <dbReference type="NCBI Taxonomy" id="652676"/>
    <lineage>
        <taxon>unclassified sequences</taxon>
        <taxon>metagenomes</taxon>
        <taxon>ecological metagenomes</taxon>
    </lineage>
</organism>
<dbReference type="PANTHER" id="PTHR30627:SF2">
    <property type="entry name" value="PEPTIDOGLYCAN D,D-TRANSPEPTIDASE MRDA"/>
    <property type="match status" value="1"/>
</dbReference>
<dbReference type="Gene3D" id="3.40.710.10">
    <property type="entry name" value="DD-peptidase/beta-lactamase superfamily"/>
    <property type="match status" value="1"/>
</dbReference>
<evidence type="ECO:0000256" key="6">
    <source>
        <dbReference type="ARBA" id="ARBA00022984"/>
    </source>
</evidence>
<proteinExistence type="predicted"/>
<dbReference type="InterPro" id="IPR001460">
    <property type="entry name" value="PCN-bd_Tpept"/>
</dbReference>